<dbReference type="OrthoDB" id="1176884at2"/>
<name>A0A7X3D0X9_9FLAO</name>
<keyword evidence="1" id="KW-0472">Membrane</keyword>
<reference evidence="2 3" key="1">
    <citation type="journal article" date="2019" name="Mar. Drugs">
        <title>Comparative Genomics and CAZyme Genome Repertoires of Marine Zobellia amurskyensis KMM 3526(T) and Zobellia laminariae KMM 3676(T).</title>
        <authorList>
            <person name="Chernysheva N."/>
            <person name="Bystritskaya E."/>
            <person name="Stenkova A."/>
            <person name="Golovkin I."/>
            <person name="Nedashkovskaya O."/>
            <person name="Isaeva M."/>
        </authorList>
    </citation>
    <scope>NUCLEOTIDE SEQUENCE [LARGE SCALE GENOMIC DNA]</scope>
    <source>
        <strain evidence="2 3">KMM 3526</strain>
    </source>
</reference>
<organism evidence="2 3">
    <name type="scientific">Zobellia amurskyensis</name>
    <dbReference type="NCBI Taxonomy" id="248905"/>
    <lineage>
        <taxon>Bacteria</taxon>
        <taxon>Pseudomonadati</taxon>
        <taxon>Bacteroidota</taxon>
        <taxon>Flavobacteriia</taxon>
        <taxon>Flavobacteriales</taxon>
        <taxon>Flavobacteriaceae</taxon>
        <taxon>Zobellia</taxon>
    </lineage>
</organism>
<keyword evidence="1" id="KW-0812">Transmembrane</keyword>
<evidence type="ECO:0000313" key="3">
    <source>
        <dbReference type="Proteomes" id="UP000540519"/>
    </source>
</evidence>
<evidence type="ECO:0000256" key="1">
    <source>
        <dbReference type="SAM" id="Phobius"/>
    </source>
</evidence>
<gene>
    <name evidence="2" type="ORF">D9O36_03640</name>
</gene>
<protein>
    <submittedName>
        <fullName evidence="2">Uncharacterized protein</fullName>
    </submittedName>
</protein>
<dbReference type="EMBL" id="RCNR01000005">
    <property type="protein sequence ID" value="MUH34923.1"/>
    <property type="molecule type" value="Genomic_DNA"/>
</dbReference>
<comment type="caution">
    <text evidence="2">The sequence shown here is derived from an EMBL/GenBank/DDBJ whole genome shotgun (WGS) entry which is preliminary data.</text>
</comment>
<dbReference type="RefSeq" id="WP_155598882.1">
    <property type="nucleotide sequence ID" value="NZ_RCNR01000005.1"/>
</dbReference>
<sequence>MSIKKIIIGSLLLGVAIIVSSFYLVFRTKTEDLSNKFPYNTIINKTLISKHECYITIHQHSLENPYILDITNTNFYETNKPIYKLPIGTSLNIEKTKAFTTAVSGSTHSIVLGSVYIPELKEIVKFEFFWGENPTYGLYDHDDNYDIYPLAPWQEKALPYKYFWDGHKESHDWEEWNSLSN</sequence>
<keyword evidence="3" id="KW-1185">Reference proteome</keyword>
<proteinExistence type="predicted"/>
<dbReference type="Proteomes" id="UP000540519">
    <property type="component" value="Unassembled WGS sequence"/>
</dbReference>
<keyword evidence="1" id="KW-1133">Transmembrane helix</keyword>
<evidence type="ECO:0000313" key="2">
    <source>
        <dbReference type="EMBL" id="MUH34923.1"/>
    </source>
</evidence>
<feature type="transmembrane region" description="Helical" evidence="1">
    <location>
        <begin position="6"/>
        <end position="26"/>
    </location>
</feature>
<dbReference type="AlphaFoldDB" id="A0A7X3D0X9"/>
<accession>A0A7X3D0X9</accession>